<comment type="caution">
    <text evidence="1">The sequence shown here is derived from an EMBL/GenBank/DDBJ whole genome shotgun (WGS) entry which is preliminary data.</text>
</comment>
<sequence>MTQLIDMYNQQLKVDKQTISFIVSKDIDRIEEKICSHLNEEERKKFLAWKEIIHVLQQVPCSSSQEIVTGLKRREQMSLNDMAKSCALFHNFLNQIEREEIAKSFNSFFITYKLSKQPESRIFKRAYDFFKEIAQVSLPMSREHMETQFFDFLIRPLRPEEILDDIKKKELINACILLEVEINSEKTKNDIYQRMVGENKSLAEYKEFNQVIAHIGDLSISSKLDLTAVKLFAAIEKIRNKIEENEKKEVKIDFFAQERAFYLLNSQKGLTTDEKYAYYLLYVNNSKLSEEMKKKIKKRLGIKKRSEVNHLLSKLTPLPSMTEELGIQAVFAFEEARREKRTVTPDFFAEIY</sequence>
<dbReference type="EMBL" id="JADAKE010000015">
    <property type="protein sequence ID" value="MBF8807938.1"/>
    <property type="molecule type" value="Genomic_DNA"/>
</dbReference>
<organism evidence="1 2">
    <name type="scientific">Enterococcus lacertideformus</name>
    <dbReference type="NCBI Taxonomy" id="2771493"/>
    <lineage>
        <taxon>Bacteria</taxon>
        <taxon>Bacillati</taxon>
        <taxon>Bacillota</taxon>
        <taxon>Bacilli</taxon>
        <taxon>Lactobacillales</taxon>
        <taxon>Enterococcaceae</taxon>
        <taxon>Enterococcus</taxon>
    </lineage>
</organism>
<name>A0A931AVM1_9ENTE</name>
<accession>A0A931AVM1</accession>
<dbReference type="Proteomes" id="UP000637757">
    <property type="component" value="Unassembled WGS sequence"/>
</dbReference>
<gene>
    <name evidence="1" type="ORF">IC227_05795</name>
</gene>
<keyword evidence="2" id="KW-1185">Reference proteome</keyword>
<reference evidence="1" key="1">
    <citation type="submission" date="2020-09" db="EMBL/GenBank/DDBJ databases">
        <title>Genomic insights into the novelty and pathogenicity of a unique biofilm-forming Enterococcus sp. bacteria (Enterococcus lacertideformus) identified in reptiles.</title>
        <authorList>
            <person name="Agius J.E."/>
            <person name="Phalen D.N."/>
            <person name="Rose K."/>
            <person name="Eden J.-S."/>
        </authorList>
    </citation>
    <scope>NUCLEOTIDE SEQUENCE</scope>
    <source>
        <strain evidence="1">PHRS 0518</strain>
    </source>
</reference>
<proteinExistence type="predicted"/>
<evidence type="ECO:0000313" key="1">
    <source>
        <dbReference type="EMBL" id="MBF8807938.1"/>
    </source>
</evidence>
<protein>
    <submittedName>
        <fullName evidence="1">Uncharacterized protein</fullName>
    </submittedName>
</protein>
<evidence type="ECO:0000313" key="2">
    <source>
        <dbReference type="Proteomes" id="UP000637757"/>
    </source>
</evidence>
<dbReference type="AlphaFoldDB" id="A0A931AVM1"/>